<organism evidence="1 2">
    <name type="scientific">Ancylostoma ceylanicum</name>
    <dbReference type="NCBI Taxonomy" id="53326"/>
    <lineage>
        <taxon>Eukaryota</taxon>
        <taxon>Metazoa</taxon>
        <taxon>Ecdysozoa</taxon>
        <taxon>Nematoda</taxon>
        <taxon>Chromadorea</taxon>
        <taxon>Rhabditida</taxon>
        <taxon>Rhabditina</taxon>
        <taxon>Rhabditomorpha</taxon>
        <taxon>Strongyloidea</taxon>
        <taxon>Ancylostomatidae</taxon>
        <taxon>Ancylostomatinae</taxon>
        <taxon>Ancylostoma</taxon>
    </lineage>
</organism>
<proteinExistence type="predicted"/>
<reference evidence="2" key="1">
    <citation type="journal article" date="2015" name="Nat. Genet.">
        <title>The genome and transcriptome of the zoonotic hookworm Ancylostoma ceylanicum identify infection-specific gene families.</title>
        <authorList>
            <person name="Schwarz E.M."/>
            <person name="Hu Y."/>
            <person name="Antoshechkin I."/>
            <person name="Miller M.M."/>
            <person name="Sternberg P.W."/>
            <person name="Aroian R.V."/>
        </authorList>
    </citation>
    <scope>NUCLEOTIDE SEQUENCE</scope>
    <source>
        <strain evidence="2">HY135</strain>
    </source>
</reference>
<dbReference type="EMBL" id="JARK01001629">
    <property type="protein sequence ID" value="EYB85674.1"/>
    <property type="molecule type" value="Genomic_DNA"/>
</dbReference>
<keyword evidence="2" id="KW-1185">Reference proteome</keyword>
<accession>A0A016S606</accession>
<name>A0A016S606_9BILA</name>
<protein>
    <submittedName>
        <fullName evidence="1">Uncharacterized protein</fullName>
    </submittedName>
</protein>
<dbReference type="Proteomes" id="UP000024635">
    <property type="component" value="Unassembled WGS sequence"/>
</dbReference>
<evidence type="ECO:0000313" key="1">
    <source>
        <dbReference type="EMBL" id="EYB85674.1"/>
    </source>
</evidence>
<sequence>MTADSAALLQSHQHHANGTHLTRYASLINRLPRHTAHLLIAPDQEALRHRTHCAFFSFASNTTGRDCAVAGGVVVACGGA</sequence>
<comment type="caution">
    <text evidence="1">The sequence shown here is derived from an EMBL/GenBank/DDBJ whole genome shotgun (WGS) entry which is preliminary data.</text>
</comment>
<dbReference type="AlphaFoldDB" id="A0A016S606"/>
<evidence type="ECO:0000313" key="2">
    <source>
        <dbReference type="Proteomes" id="UP000024635"/>
    </source>
</evidence>
<gene>
    <name evidence="1" type="primary">Acey_s0293.g1602</name>
    <name evidence="1" type="ORF">Y032_0293g1602</name>
</gene>